<accession>A0AAV9V9K1</accession>
<evidence type="ECO:0000256" key="1">
    <source>
        <dbReference type="SAM" id="MobiDB-lite"/>
    </source>
</evidence>
<gene>
    <name evidence="2" type="ORF">TWF696_004301</name>
</gene>
<dbReference type="Proteomes" id="UP001375240">
    <property type="component" value="Unassembled WGS sequence"/>
</dbReference>
<feature type="region of interest" description="Disordered" evidence="1">
    <location>
        <begin position="1"/>
        <end position="35"/>
    </location>
</feature>
<proteinExistence type="predicted"/>
<dbReference type="AlphaFoldDB" id="A0AAV9V9K1"/>
<feature type="compositionally biased region" description="Low complexity" evidence="1">
    <location>
        <begin position="1"/>
        <end position="15"/>
    </location>
</feature>
<reference evidence="2 3" key="1">
    <citation type="submission" date="2019-10" db="EMBL/GenBank/DDBJ databases">
        <authorList>
            <person name="Palmer J.M."/>
        </authorList>
    </citation>
    <scope>NUCLEOTIDE SEQUENCE [LARGE SCALE GENOMIC DNA]</scope>
    <source>
        <strain evidence="2 3">TWF696</strain>
    </source>
</reference>
<comment type="caution">
    <text evidence="2">The sequence shown here is derived from an EMBL/GenBank/DDBJ whole genome shotgun (WGS) entry which is preliminary data.</text>
</comment>
<evidence type="ECO:0008006" key="4">
    <source>
        <dbReference type="Google" id="ProtNLM"/>
    </source>
</evidence>
<protein>
    <recommendedName>
        <fullName evidence="4">Cysteine-rich transmembrane CYSTM domain-containing protein</fullName>
    </recommendedName>
</protein>
<sequence>MQDQQPASAQPARAPSMEMTPHTHTPQDTQRDVEQPKVKLGLRGGHDRGCLAGCLAALCVCCACDACIDCVDDCCC</sequence>
<evidence type="ECO:0000313" key="2">
    <source>
        <dbReference type="EMBL" id="KAK6355183.1"/>
    </source>
</evidence>
<name>A0AAV9V9K1_9PEZI</name>
<keyword evidence="3" id="KW-1185">Reference proteome</keyword>
<evidence type="ECO:0000313" key="3">
    <source>
        <dbReference type="Proteomes" id="UP001375240"/>
    </source>
</evidence>
<organism evidence="2 3">
    <name type="scientific">Orbilia brochopaga</name>
    <dbReference type="NCBI Taxonomy" id="3140254"/>
    <lineage>
        <taxon>Eukaryota</taxon>
        <taxon>Fungi</taxon>
        <taxon>Dikarya</taxon>
        <taxon>Ascomycota</taxon>
        <taxon>Pezizomycotina</taxon>
        <taxon>Orbiliomycetes</taxon>
        <taxon>Orbiliales</taxon>
        <taxon>Orbiliaceae</taxon>
        <taxon>Orbilia</taxon>
    </lineage>
</organism>
<dbReference type="GO" id="GO:0016020">
    <property type="term" value="C:membrane"/>
    <property type="evidence" value="ECO:0007669"/>
    <property type="project" value="UniProtKB-SubCell"/>
</dbReference>
<dbReference type="EMBL" id="JAVHNQ010000002">
    <property type="protein sequence ID" value="KAK6355183.1"/>
    <property type="molecule type" value="Genomic_DNA"/>
</dbReference>